<evidence type="ECO:0000259" key="9">
    <source>
        <dbReference type="Pfam" id="PF10502"/>
    </source>
</evidence>
<feature type="active site" evidence="7">
    <location>
        <position position="38"/>
    </location>
</feature>
<accession>A0A4Z0YS61</accession>
<name>A0A4Z0YS61_9PEZI</name>
<dbReference type="SUPFAM" id="SSF51306">
    <property type="entry name" value="LexA/Signal peptidase"/>
    <property type="match status" value="1"/>
</dbReference>
<evidence type="ECO:0000256" key="6">
    <source>
        <dbReference type="ARBA" id="ARBA00038445"/>
    </source>
</evidence>
<feature type="domain" description="Peptidase S26" evidence="9">
    <location>
        <begin position="36"/>
        <end position="169"/>
    </location>
</feature>
<evidence type="ECO:0000256" key="7">
    <source>
        <dbReference type="PIRSR" id="PIRSR600223-1"/>
    </source>
</evidence>
<dbReference type="EMBL" id="SKBN01000146">
    <property type="protein sequence ID" value="TGJ81975.1"/>
    <property type="molecule type" value="Genomic_DNA"/>
</dbReference>
<dbReference type="Gene3D" id="2.10.109.10">
    <property type="entry name" value="Umud Fragment, subunit A"/>
    <property type="match status" value="1"/>
</dbReference>
<dbReference type="InterPro" id="IPR052064">
    <property type="entry name" value="Mito_IMP1_subunit"/>
</dbReference>
<keyword evidence="2 8" id="KW-0999">Mitochondrion inner membrane</keyword>
<dbReference type="EC" id="3.4.21.-" evidence="8"/>
<dbReference type="InterPro" id="IPR019533">
    <property type="entry name" value="Peptidase_S26"/>
</dbReference>
<feature type="active site" evidence="7">
    <location>
        <position position="82"/>
    </location>
</feature>
<dbReference type="Pfam" id="PF10502">
    <property type="entry name" value="Peptidase_S26"/>
    <property type="match status" value="1"/>
</dbReference>
<dbReference type="OrthoDB" id="308440at2759"/>
<evidence type="ECO:0000313" key="11">
    <source>
        <dbReference type="Proteomes" id="UP000297716"/>
    </source>
</evidence>
<dbReference type="InterPro" id="IPR019757">
    <property type="entry name" value="Pept_S26A_signal_pept_1_Lys-AS"/>
</dbReference>
<comment type="caution">
    <text evidence="10">The sequence shown here is derived from an EMBL/GenBank/DDBJ whole genome shotgun (WGS) entry which is preliminary data.</text>
</comment>
<dbReference type="GO" id="GO:0006627">
    <property type="term" value="P:protein processing involved in protein targeting to mitochondrion"/>
    <property type="evidence" value="ECO:0007669"/>
    <property type="project" value="TreeGrafter"/>
</dbReference>
<organism evidence="10 11">
    <name type="scientific">Xylaria hypoxylon</name>
    <dbReference type="NCBI Taxonomy" id="37992"/>
    <lineage>
        <taxon>Eukaryota</taxon>
        <taxon>Fungi</taxon>
        <taxon>Dikarya</taxon>
        <taxon>Ascomycota</taxon>
        <taxon>Pezizomycotina</taxon>
        <taxon>Sordariomycetes</taxon>
        <taxon>Xylariomycetidae</taxon>
        <taxon>Xylariales</taxon>
        <taxon>Xylariaceae</taxon>
        <taxon>Xylaria</taxon>
    </lineage>
</organism>
<dbReference type="GO" id="GO:0006465">
    <property type="term" value="P:signal peptide processing"/>
    <property type="evidence" value="ECO:0007669"/>
    <property type="project" value="InterPro"/>
</dbReference>
<sequence length="206" mass="22394">MPFLGHPFRVLFATAQSFALTHVVWAYGMSIGFGWGPSMMPTFLATNEWFVTDKRYRRGRDVQVGDCVVYSIPVEPGEEGLKRVLGMPGDYVLLNSPPSNVMRAALHDGAEVGLGGGLGSDRVGRGVGTEDMIQVPKGHCFIVGDNLPWSRDSRDFGPIPLALIRGKVIAKGSLTGLNPFNWFTKVENGLQKPADIPKLSISPQKP</sequence>
<evidence type="ECO:0000256" key="1">
    <source>
        <dbReference type="ARBA" id="ARBA00004273"/>
    </source>
</evidence>
<dbReference type="GO" id="GO:0042720">
    <property type="term" value="C:mitochondrial inner membrane peptidase complex"/>
    <property type="evidence" value="ECO:0007669"/>
    <property type="project" value="TreeGrafter"/>
</dbReference>
<keyword evidence="11" id="KW-1185">Reference proteome</keyword>
<dbReference type="AlphaFoldDB" id="A0A4Z0YS61"/>
<keyword evidence="4 8" id="KW-0496">Mitochondrion</keyword>
<evidence type="ECO:0000256" key="8">
    <source>
        <dbReference type="RuleBase" id="RU362041"/>
    </source>
</evidence>
<evidence type="ECO:0000313" key="10">
    <source>
        <dbReference type="EMBL" id="TGJ81975.1"/>
    </source>
</evidence>
<dbReference type="PANTHER" id="PTHR12383:SF16">
    <property type="entry name" value="MITOCHONDRIAL INNER MEMBRANE PROTEASE SUBUNIT 1"/>
    <property type="match status" value="1"/>
</dbReference>
<dbReference type="CDD" id="cd06530">
    <property type="entry name" value="S26_SPase_I"/>
    <property type="match status" value="1"/>
</dbReference>
<keyword evidence="3 8" id="KW-0378">Hydrolase</keyword>
<dbReference type="InterPro" id="IPR000223">
    <property type="entry name" value="Pept_S26A_signal_pept_1"/>
</dbReference>
<dbReference type="NCBIfam" id="TIGR02227">
    <property type="entry name" value="sigpep_I_bact"/>
    <property type="match status" value="1"/>
</dbReference>
<dbReference type="STRING" id="37992.A0A4Z0YS61"/>
<dbReference type="PRINTS" id="PR00727">
    <property type="entry name" value="LEADERPTASE"/>
</dbReference>
<evidence type="ECO:0000256" key="3">
    <source>
        <dbReference type="ARBA" id="ARBA00022801"/>
    </source>
</evidence>
<comment type="subcellular location">
    <subcellularLocation>
        <location evidence="1 8">Mitochondrion inner membrane</location>
    </subcellularLocation>
</comment>
<gene>
    <name evidence="10" type="ORF">E0Z10_g6798</name>
</gene>
<dbReference type="Proteomes" id="UP000297716">
    <property type="component" value="Unassembled WGS sequence"/>
</dbReference>
<evidence type="ECO:0000256" key="5">
    <source>
        <dbReference type="ARBA" id="ARBA00023136"/>
    </source>
</evidence>
<evidence type="ECO:0000256" key="2">
    <source>
        <dbReference type="ARBA" id="ARBA00022792"/>
    </source>
</evidence>
<dbReference type="InterPro" id="IPR036286">
    <property type="entry name" value="LexA/Signal_pep-like_sf"/>
</dbReference>
<reference evidence="10 11" key="1">
    <citation type="submission" date="2019-03" db="EMBL/GenBank/DDBJ databases">
        <title>Draft genome sequence of Xylaria hypoxylon DSM 108379, a ubiquitous saprotrophic-parasitic fungi on hardwood.</title>
        <authorList>
            <person name="Buettner E."/>
            <person name="Leonhardt S."/>
            <person name="Gebauer A.M."/>
            <person name="Liers C."/>
            <person name="Hofrichter M."/>
            <person name="Kellner H."/>
        </authorList>
    </citation>
    <scope>NUCLEOTIDE SEQUENCE [LARGE SCALE GENOMIC DNA]</scope>
    <source>
        <strain evidence="10 11">DSM 108379</strain>
    </source>
</reference>
<proteinExistence type="inferred from homology"/>
<keyword evidence="5" id="KW-0472">Membrane</keyword>
<protein>
    <recommendedName>
        <fullName evidence="8">Mitochondrial inner membrane protease subunit</fullName>
        <ecNumber evidence="8">3.4.21.-</ecNumber>
    </recommendedName>
</protein>
<keyword evidence="8" id="KW-0645">Protease</keyword>
<comment type="similarity">
    <text evidence="6">Belongs to the peptidase S26 family. IMP1 subfamily.</text>
</comment>
<dbReference type="GO" id="GO:0004252">
    <property type="term" value="F:serine-type endopeptidase activity"/>
    <property type="evidence" value="ECO:0007669"/>
    <property type="project" value="InterPro"/>
</dbReference>
<dbReference type="PANTHER" id="PTHR12383">
    <property type="entry name" value="PROTEASE FAMILY S26 MITOCHONDRIAL INNER MEMBRANE PROTEASE-RELATED"/>
    <property type="match status" value="1"/>
</dbReference>
<dbReference type="PROSITE" id="PS00760">
    <property type="entry name" value="SPASE_I_2"/>
    <property type="match status" value="1"/>
</dbReference>
<evidence type="ECO:0000256" key="4">
    <source>
        <dbReference type="ARBA" id="ARBA00023128"/>
    </source>
</evidence>